<keyword evidence="3" id="KW-1185">Reference proteome</keyword>
<feature type="domain" description="Abnormal cell migration protein 18-like fibronectin type I" evidence="1">
    <location>
        <begin position="108"/>
        <end position="180"/>
    </location>
</feature>
<feature type="domain" description="Abnormal cell migration protein 18-like fibronectin type I" evidence="1">
    <location>
        <begin position="47"/>
        <end position="102"/>
    </location>
</feature>
<gene>
    <name evidence="2" type="primary">Bm4014</name>
    <name evidence="2" type="ORF">BM_BM4014</name>
</gene>
<dbReference type="EMBL" id="CAAKNF010000193">
    <property type="protein sequence ID" value="VIO94827.1"/>
    <property type="molecule type" value="Genomic_DNA"/>
</dbReference>
<reference evidence="2" key="2">
    <citation type="submission" date="2019-04" db="EMBL/GenBank/DDBJ databases">
        <authorList>
            <person name="Howe K."/>
            <person name="Paulini M."/>
            <person name="Williams G."/>
        </authorList>
    </citation>
    <scope>NUCLEOTIDE SEQUENCE [LARGE SCALE GENOMIC DNA]</scope>
    <source>
        <strain evidence="2">FR3</strain>
    </source>
</reference>
<evidence type="ECO:0000313" key="4">
    <source>
        <dbReference type="WBParaSite" id="Bm4014.1"/>
    </source>
</evidence>
<dbReference type="KEGG" id="bmy:BM_BM4014"/>
<evidence type="ECO:0000313" key="3">
    <source>
        <dbReference type="Proteomes" id="UP000006672"/>
    </source>
</evidence>
<dbReference type="GeneID" id="66059758"/>
<evidence type="ECO:0000313" key="2">
    <source>
        <dbReference type="EMBL" id="VIO94827.1"/>
    </source>
</evidence>
<dbReference type="Pfam" id="PF23003">
    <property type="entry name" value="Fn1_2"/>
    <property type="match status" value="3"/>
</dbReference>
<proteinExistence type="predicted"/>
<protein>
    <recommendedName>
        <fullName evidence="1">Abnormal cell migration protein 18-like fibronectin type I domain-containing protein</fullName>
    </recommendedName>
</protein>
<dbReference type="Proteomes" id="UP000006672">
    <property type="component" value="Unassembled WGS sequence"/>
</dbReference>
<dbReference type="RefSeq" id="XP_042935229.1">
    <property type="nucleotide sequence ID" value="XM_043079295.1"/>
</dbReference>
<dbReference type="InterPro" id="IPR055119">
    <property type="entry name" value="Mig18_Fn1"/>
</dbReference>
<dbReference type="PANTHER" id="PTHR35572">
    <property type="entry name" value="PROTEIN CBG04538-RELATED"/>
    <property type="match status" value="1"/>
</dbReference>
<organism evidence="2">
    <name type="scientific">Brugia malayi</name>
    <name type="common">Filarial nematode worm</name>
    <dbReference type="NCBI Taxonomy" id="6279"/>
    <lineage>
        <taxon>Eukaryota</taxon>
        <taxon>Metazoa</taxon>
        <taxon>Ecdysozoa</taxon>
        <taxon>Nematoda</taxon>
        <taxon>Chromadorea</taxon>
        <taxon>Rhabditida</taxon>
        <taxon>Spirurina</taxon>
        <taxon>Spiruromorpha</taxon>
        <taxon>Filarioidea</taxon>
        <taxon>Onchocercidae</taxon>
        <taxon>Brugia</taxon>
    </lineage>
</organism>
<name>A0A4E9FDG0_BRUMA</name>
<reference evidence="4" key="3">
    <citation type="submission" date="2022-04" db="UniProtKB">
        <authorList>
            <consortium name="WormBaseParasite"/>
        </authorList>
    </citation>
    <scope>IDENTIFICATION</scope>
</reference>
<evidence type="ECO:0000259" key="1">
    <source>
        <dbReference type="Pfam" id="PF23003"/>
    </source>
</evidence>
<dbReference type="CTD" id="66059758"/>
<sequence>MFRYFFWIPTTFIIVTEFAQITNGALLNLWEKRRCWSSGNGQSAHWFNHGERINRGKYWYKCNNGMLEPKGCFTPTNSELYIGDKFVENGYEIECVLDKNGYLQFAFTACVPKEGERYKIGETWEDEQHMYWFECKADGPYLRVEIGGCVTHDKSRRIALNEMYDFGEYTYQCLKKYNGSVQMCSVGCIHKGMHYKIGDQWADGDFIYYCKTKNGRCQKICVGCHFKDKLLYDGDRYQKDDTVFMCEVRPDKYRHKPVGCVVRDAKGETVERVVGCKWYQQTKKSKVEQICVLENGKAVVKTLGCIFVHKGYNTLFLKPGTYTIWNQQIDGLAIGVICRQPKNDGMPSLETFKIEDIIYKVNGLRYDQPRG</sequence>
<dbReference type="WBParaSite" id="Bm4014.1">
    <property type="protein sequence ID" value="Bm4014.1"/>
    <property type="gene ID" value="WBGene00224275"/>
</dbReference>
<feature type="domain" description="Abnormal cell migration protein 18-like fibronectin type I" evidence="1">
    <location>
        <begin position="186"/>
        <end position="253"/>
    </location>
</feature>
<dbReference type="PANTHER" id="PTHR35572:SF4">
    <property type="entry name" value="PROTEIN CBG15747"/>
    <property type="match status" value="1"/>
</dbReference>
<dbReference type="OrthoDB" id="5911931at2759"/>
<dbReference type="AlphaFoldDB" id="A0A4E9FDG0"/>
<accession>A0A4E9FDG0</accession>
<accession>A0A8L7T569</accession>
<reference evidence="3" key="1">
    <citation type="journal article" date="2007" name="Science">
        <title>Draft genome of the filarial nematode parasite Brugia malayi.</title>
        <authorList>
            <person name="Ghedin E."/>
            <person name="Wang S."/>
            <person name="Spiro D."/>
            <person name="Caler E."/>
            <person name="Zhao Q."/>
            <person name="Crabtree J."/>
            <person name="Allen J.E."/>
            <person name="Delcher A.L."/>
            <person name="Guiliano D.B."/>
            <person name="Miranda-Saavedra D."/>
            <person name="Angiuoli S.V."/>
            <person name="Creasy T."/>
            <person name="Amedeo P."/>
            <person name="Haas B."/>
            <person name="El-Sayed N.M."/>
            <person name="Wortman J.R."/>
            <person name="Feldblyum T."/>
            <person name="Tallon L."/>
            <person name="Schatz M."/>
            <person name="Shumway M."/>
            <person name="Koo H."/>
            <person name="Salzberg S.L."/>
            <person name="Schobel S."/>
            <person name="Pertea M."/>
            <person name="Pop M."/>
            <person name="White O."/>
            <person name="Barton G.J."/>
            <person name="Carlow C.K."/>
            <person name="Crawford M.J."/>
            <person name="Daub J."/>
            <person name="Dimmic M.W."/>
            <person name="Estes C.F."/>
            <person name="Foster J.M."/>
            <person name="Ganatra M."/>
            <person name="Gregory W.F."/>
            <person name="Johnson N.M."/>
            <person name="Jin J."/>
            <person name="Komuniecki R."/>
            <person name="Korf I."/>
            <person name="Kumar S."/>
            <person name="Laney S."/>
            <person name="Li B.W."/>
            <person name="Li W."/>
            <person name="Lindblom T.H."/>
            <person name="Lustigman S."/>
            <person name="Ma D."/>
            <person name="Maina C.V."/>
            <person name="Martin D.M."/>
            <person name="McCarter J.P."/>
            <person name="McReynolds L."/>
            <person name="Mitreva M."/>
            <person name="Nutman T.B."/>
            <person name="Parkinson J."/>
            <person name="Peregrin-Alvarez J.M."/>
            <person name="Poole C."/>
            <person name="Ren Q."/>
            <person name="Saunders L."/>
            <person name="Sluder A.E."/>
            <person name="Smith K."/>
            <person name="Stanke M."/>
            <person name="Unnasch T.R."/>
            <person name="Ware J."/>
            <person name="Wei A.D."/>
            <person name="Weil G."/>
            <person name="Williams D.J."/>
            <person name="Zhang Y."/>
            <person name="Williams S.A."/>
            <person name="Fraser-Liggett C."/>
            <person name="Slatko B."/>
            <person name="Blaxter M.L."/>
            <person name="Scott A.L."/>
        </authorList>
    </citation>
    <scope>NUCLEOTIDE SEQUENCE</scope>
    <source>
        <strain evidence="3">FR3</strain>
    </source>
</reference>
<dbReference type="InterPro" id="IPR040282">
    <property type="entry name" value="Mig-18-like"/>
</dbReference>